<dbReference type="Proteomes" id="UP001172457">
    <property type="component" value="Chromosome 5"/>
</dbReference>
<feature type="transmembrane region" description="Helical" evidence="8">
    <location>
        <begin position="174"/>
        <end position="194"/>
    </location>
</feature>
<evidence type="ECO:0000256" key="5">
    <source>
        <dbReference type="ARBA" id="ARBA00022989"/>
    </source>
</evidence>
<evidence type="ECO:0000313" key="10">
    <source>
        <dbReference type="Proteomes" id="UP001172457"/>
    </source>
</evidence>
<comment type="caution">
    <text evidence="9">The sequence shown here is derived from an EMBL/GenBank/DDBJ whole genome shotgun (WGS) entry which is preliminary data.</text>
</comment>
<feature type="transmembrane region" description="Helical" evidence="8">
    <location>
        <begin position="307"/>
        <end position="326"/>
    </location>
</feature>
<evidence type="ECO:0000256" key="1">
    <source>
        <dbReference type="ARBA" id="ARBA00004141"/>
    </source>
</evidence>
<reference evidence="9" key="1">
    <citation type="submission" date="2023-03" db="EMBL/GenBank/DDBJ databases">
        <title>Chromosome-scale reference genome and RAD-based genetic map of yellow starthistle (Centaurea solstitialis) reveal putative structural variation and QTLs associated with invader traits.</title>
        <authorList>
            <person name="Reatini B."/>
            <person name="Cang F.A."/>
            <person name="Jiang Q."/>
            <person name="Mckibben M.T.W."/>
            <person name="Barker M.S."/>
            <person name="Rieseberg L.H."/>
            <person name="Dlugosch K.M."/>
        </authorList>
    </citation>
    <scope>NUCLEOTIDE SEQUENCE</scope>
    <source>
        <strain evidence="9">CAN-66</strain>
        <tissue evidence="9">Leaf</tissue>
    </source>
</reference>
<dbReference type="GO" id="GO:0005886">
    <property type="term" value="C:plasma membrane"/>
    <property type="evidence" value="ECO:0007669"/>
    <property type="project" value="TreeGrafter"/>
</dbReference>
<comment type="subcellular location">
    <subcellularLocation>
        <location evidence="1">Membrane</location>
        <topology evidence="1">Multi-pass membrane protein</topology>
    </subcellularLocation>
</comment>
<feature type="transmembrane region" description="Helical" evidence="8">
    <location>
        <begin position="47"/>
        <end position="65"/>
    </location>
</feature>
<comment type="similarity">
    <text evidence="2">Belongs to the NRAMP (TC 2.A.55) family.</text>
</comment>
<evidence type="ECO:0000256" key="8">
    <source>
        <dbReference type="SAM" id="Phobius"/>
    </source>
</evidence>
<dbReference type="Pfam" id="PF01566">
    <property type="entry name" value="Nramp"/>
    <property type="match status" value="1"/>
</dbReference>
<protein>
    <submittedName>
        <fullName evidence="9">Uncharacterized protein</fullName>
    </submittedName>
</protein>
<keyword evidence="3" id="KW-0813">Transport</keyword>
<evidence type="ECO:0000256" key="6">
    <source>
        <dbReference type="ARBA" id="ARBA00023065"/>
    </source>
</evidence>
<feature type="transmembrane region" description="Helical" evidence="8">
    <location>
        <begin position="85"/>
        <end position="105"/>
    </location>
</feature>
<dbReference type="AlphaFoldDB" id="A0AA38TBE3"/>
<dbReference type="InterPro" id="IPR001046">
    <property type="entry name" value="NRAMP_fam"/>
</dbReference>
<dbReference type="EMBL" id="JARYMX010000005">
    <property type="protein sequence ID" value="KAJ9548262.1"/>
    <property type="molecule type" value="Genomic_DNA"/>
</dbReference>
<organism evidence="9 10">
    <name type="scientific">Centaurea solstitialis</name>
    <name type="common">yellow star-thistle</name>
    <dbReference type="NCBI Taxonomy" id="347529"/>
    <lineage>
        <taxon>Eukaryota</taxon>
        <taxon>Viridiplantae</taxon>
        <taxon>Streptophyta</taxon>
        <taxon>Embryophyta</taxon>
        <taxon>Tracheophyta</taxon>
        <taxon>Spermatophyta</taxon>
        <taxon>Magnoliopsida</taxon>
        <taxon>eudicotyledons</taxon>
        <taxon>Gunneridae</taxon>
        <taxon>Pentapetalae</taxon>
        <taxon>asterids</taxon>
        <taxon>campanulids</taxon>
        <taxon>Asterales</taxon>
        <taxon>Asteraceae</taxon>
        <taxon>Carduoideae</taxon>
        <taxon>Cardueae</taxon>
        <taxon>Centaureinae</taxon>
        <taxon>Centaurea</taxon>
    </lineage>
</organism>
<name>A0AA38TBE3_9ASTR</name>
<keyword evidence="5 8" id="KW-1133">Transmembrane helix</keyword>
<proteinExistence type="inferred from homology"/>
<evidence type="ECO:0000313" key="9">
    <source>
        <dbReference type="EMBL" id="KAJ9548262.1"/>
    </source>
</evidence>
<accession>A0AA38TBE3</accession>
<dbReference type="PRINTS" id="PR00447">
    <property type="entry name" value="NATRESASSCMP"/>
</dbReference>
<evidence type="ECO:0000256" key="2">
    <source>
        <dbReference type="ARBA" id="ARBA00009965"/>
    </source>
</evidence>
<feature type="transmembrane region" description="Helical" evidence="8">
    <location>
        <begin position="126"/>
        <end position="154"/>
    </location>
</feature>
<dbReference type="GO" id="GO:0034755">
    <property type="term" value="P:iron ion transmembrane transport"/>
    <property type="evidence" value="ECO:0007669"/>
    <property type="project" value="TreeGrafter"/>
</dbReference>
<gene>
    <name evidence="9" type="ORF">OSB04_020805</name>
</gene>
<keyword evidence="6" id="KW-0406">Ion transport</keyword>
<feature type="transmembrane region" description="Helical" evidence="8">
    <location>
        <begin position="260"/>
        <end position="287"/>
    </location>
</feature>
<feature type="transmembrane region" description="Helical" evidence="8">
    <location>
        <begin position="333"/>
        <end position="350"/>
    </location>
</feature>
<keyword evidence="7 8" id="KW-0472">Membrane</keyword>
<evidence type="ECO:0000256" key="7">
    <source>
        <dbReference type="ARBA" id="ARBA00023136"/>
    </source>
</evidence>
<sequence length="351" mass="39477">MHLVIRMAFALNILFKIPVWVRVLLTGFSTSSFLASKDMVRKLEIQIAILVFVMAGCFFGEMSYLKPPTTNVLKGMFVPKLSGQGATGDTIALLGALIMPHNLFLHSTLVLSQKIQNSVRRINDSCRYFFIESGIALFVAFLINGSMIAISGTICSAKNLTTDKMNVLGKSSSNLYAIALLAYGQSSTITSTYVGQYIMQKVNCCYWILRLARFEPFLIKYMLKRFFFLEKFFLSENNLMGFRIVTIATIYRMWKSLRNLITRCIAITPSLIVSIIGGSSGAGRLIIIPSMILSFELPFASFRFSRIGLIVINIYYLITTFVHWLIRSRFPKVGNVLIGIIVFSVMAIYIL</sequence>
<dbReference type="PANTHER" id="PTHR11706">
    <property type="entry name" value="SOLUTE CARRIER PROTEIN FAMILY 11 MEMBER"/>
    <property type="match status" value="1"/>
</dbReference>
<dbReference type="PANTHER" id="PTHR11706:SF77">
    <property type="entry name" value="METAL TRANSPORTER NRAMP5"/>
    <property type="match status" value="1"/>
</dbReference>
<evidence type="ECO:0000256" key="4">
    <source>
        <dbReference type="ARBA" id="ARBA00022692"/>
    </source>
</evidence>
<keyword evidence="4 8" id="KW-0812">Transmembrane</keyword>
<evidence type="ECO:0000256" key="3">
    <source>
        <dbReference type="ARBA" id="ARBA00022448"/>
    </source>
</evidence>
<dbReference type="GO" id="GO:0015086">
    <property type="term" value="F:cadmium ion transmembrane transporter activity"/>
    <property type="evidence" value="ECO:0007669"/>
    <property type="project" value="TreeGrafter"/>
</dbReference>
<dbReference type="GO" id="GO:0005384">
    <property type="term" value="F:manganese ion transmembrane transporter activity"/>
    <property type="evidence" value="ECO:0007669"/>
    <property type="project" value="TreeGrafter"/>
</dbReference>
<keyword evidence="10" id="KW-1185">Reference proteome</keyword>